<dbReference type="PROSITE" id="PS51257">
    <property type="entry name" value="PROKAR_LIPOPROTEIN"/>
    <property type="match status" value="1"/>
</dbReference>
<feature type="chain" id="PRO_5042093274" evidence="7">
    <location>
        <begin position="27"/>
        <end position="362"/>
    </location>
</feature>
<dbReference type="CDD" id="cd06354">
    <property type="entry name" value="PBP1_PrnA-like"/>
    <property type="match status" value="1"/>
</dbReference>
<reference evidence="9" key="1">
    <citation type="submission" date="2023-07" db="EMBL/GenBank/DDBJ databases">
        <title>Sequencing the genomes of 1000 actinobacteria strains.</title>
        <authorList>
            <person name="Klenk H.-P."/>
        </authorList>
    </citation>
    <scope>NUCLEOTIDE SEQUENCE</scope>
    <source>
        <strain evidence="9">DSM 13988</strain>
    </source>
</reference>
<feature type="domain" description="ABC transporter substrate-binding protein PnrA-like" evidence="8">
    <location>
        <begin position="46"/>
        <end position="356"/>
    </location>
</feature>
<dbReference type="EMBL" id="JAVDUI010000001">
    <property type="protein sequence ID" value="MDR6891664.1"/>
    <property type="molecule type" value="Genomic_DNA"/>
</dbReference>
<evidence type="ECO:0000256" key="4">
    <source>
        <dbReference type="ARBA" id="ARBA00022729"/>
    </source>
</evidence>
<accession>A0AAE3YGD2</accession>
<dbReference type="Proteomes" id="UP001247307">
    <property type="component" value="Unassembled WGS sequence"/>
</dbReference>
<sequence>MKTSIRRATQSAAALTLGALALSACSAPPAENSSKEAGKNYTGCIVSDAGGFDDQSFNQSSYSGLQRAEKDLGITMKKAESKAKADFTPNLQQMMTAKCNLTITVGYLLSDATKAAAAKNPSAHFAIVDDNQIKADNVKPIIYDTAQAAFLAGYTAAAQSKTGKVGTYGGINIPTVTIFMDGFADGVKYYNEQKGKNVQVLGWDKAKQTGTFTNSFDIVQEGTKATNNLIDAGADVIMPVAGPLAQGTGDAALAANKGGKDVSVIWVDSDGVETAPKYKSVILTSVVKKMDKAVEDVIKADLDGKFSNEPYVGTLENAGTDIAPFHEFDSKVSDETKKEIEQVRKDIIAGKIKVESKASPKS</sequence>
<dbReference type="RefSeq" id="WP_309849686.1">
    <property type="nucleotide sequence ID" value="NZ_JAVDUI010000001.1"/>
</dbReference>
<feature type="signal peptide" evidence="7">
    <location>
        <begin position="1"/>
        <end position="26"/>
    </location>
</feature>
<dbReference type="PANTHER" id="PTHR34296">
    <property type="entry name" value="TRANSCRIPTIONAL ACTIVATOR PROTEIN MED"/>
    <property type="match status" value="1"/>
</dbReference>
<dbReference type="Gene3D" id="3.40.50.2300">
    <property type="match status" value="2"/>
</dbReference>
<dbReference type="SUPFAM" id="SSF53822">
    <property type="entry name" value="Periplasmic binding protein-like I"/>
    <property type="match status" value="1"/>
</dbReference>
<comment type="similarity">
    <text evidence="2">Belongs to the BMP lipoprotein family.</text>
</comment>
<dbReference type="InterPro" id="IPR028082">
    <property type="entry name" value="Peripla_BP_I"/>
</dbReference>
<dbReference type="GO" id="GO:0005886">
    <property type="term" value="C:plasma membrane"/>
    <property type="evidence" value="ECO:0007669"/>
    <property type="project" value="UniProtKB-SubCell"/>
</dbReference>
<keyword evidence="5" id="KW-0472">Membrane</keyword>
<protein>
    <submittedName>
        <fullName evidence="9">Basic membrane protein A</fullName>
    </submittedName>
</protein>
<evidence type="ECO:0000313" key="9">
    <source>
        <dbReference type="EMBL" id="MDR6891664.1"/>
    </source>
</evidence>
<dbReference type="PANTHER" id="PTHR34296:SF2">
    <property type="entry name" value="ABC TRANSPORTER GUANOSINE-BINDING PROTEIN NUPN"/>
    <property type="match status" value="1"/>
</dbReference>
<keyword evidence="4 7" id="KW-0732">Signal</keyword>
<keyword evidence="3" id="KW-1003">Cell membrane</keyword>
<dbReference type="InterPro" id="IPR050957">
    <property type="entry name" value="BMP_lipoprotein"/>
</dbReference>
<evidence type="ECO:0000256" key="3">
    <source>
        <dbReference type="ARBA" id="ARBA00022475"/>
    </source>
</evidence>
<evidence type="ECO:0000256" key="6">
    <source>
        <dbReference type="ARBA" id="ARBA00023288"/>
    </source>
</evidence>
<name>A0AAE3YGD2_9MICC</name>
<organism evidence="9 10">
    <name type="scientific">Falsarthrobacter nasiphocae</name>
    <dbReference type="NCBI Taxonomy" id="189863"/>
    <lineage>
        <taxon>Bacteria</taxon>
        <taxon>Bacillati</taxon>
        <taxon>Actinomycetota</taxon>
        <taxon>Actinomycetes</taxon>
        <taxon>Micrococcales</taxon>
        <taxon>Micrococcaceae</taxon>
        <taxon>Falsarthrobacter</taxon>
    </lineage>
</organism>
<gene>
    <name evidence="9" type="ORF">J2S35_000604</name>
</gene>
<evidence type="ECO:0000256" key="5">
    <source>
        <dbReference type="ARBA" id="ARBA00023136"/>
    </source>
</evidence>
<comment type="subcellular location">
    <subcellularLocation>
        <location evidence="1">Cell membrane</location>
        <topology evidence="1">Lipid-anchor</topology>
    </subcellularLocation>
</comment>
<dbReference type="InterPro" id="IPR003760">
    <property type="entry name" value="PnrA-like"/>
</dbReference>
<dbReference type="Pfam" id="PF02608">
    <property type="entry name" value="Bmp"/>
    <property type="match status" value="1"/>
</dbReference>
<proteinExistence type="inferred from homology"/>
<evidence type="ECO:0000256" key="1">
    <source>
        <dbReference type="ARBA" id="ARBA00004193"/>
    </source>
</evidence>
<evidence type="ECO:0000256" key="7">
    <source>
        <dbReference type="SAM" id="SignalP"/>
    </source>
</evidence>
<dbReference type="AlphaFoldDB" id="A0AAE3YGD2"/>
<evidence type="ECO:0000256" key="2">
    <source>
        <dbReference type="ARBA" id="ARBA00008610"/>
    </source>
</evidence>
<comment type="caution">
    <text evidence="9">The sequence shown here is derived from an EMBL/GenBank/DDBJ whole genome shotgun (WGS) entry which is preliminary data.</text>
</comment>
<keyword evidence="6" id="KW-0449">Lipoprotein</keyword>
<evidence type="ECO:0000313" key="10">
    <source>
        <dbReference type="Proteomes" id="UP001247307"/>
    </source>
</evidence>
<keyword evidence="10" id="KW-1185">Reference proteome</keyword>
<evidence type="ECO:0000259" key="8">
    <source>
        <dbReference type="Pfam" id="PF02608"/>
    </source>
</evidence>